<dbReference type="Proteomes" id="UP000558958">
    <property type="component" value="Unassembled WGS sequence"/>
</dbReference>
<evidence type="ECO:0000256" key="8">
    <source>
        <dbReference type="ARBA" id="ARBA00044707"/>
    </source>
</evidence>
<dbReference type="GO" id="GO:0008171">
    <property type="term" value="F:O-methyltransferase activity"/>
    <property type="evidence" value="ECO:0007669"/>
    <property type="project" value="UniProtKB-UniRule"/>
</dbReference>
<evidence type="ECO:0000256" key="5">
    <source>
        <dbReference type="ARBA" id="ARBA00022679"/>
    </source>
</evidence>
<keyword evidence="14" id="KW-1185">Reference proteome</keyword>
<dbReference type="SUPFAM" id="SSF53335">
    <property type="entry name" value="S-adenosyl-L-methionine-dependent methyltransferases"/>
    <property type="match status" value="1"/>
</dbReference>
<evidence type="ECO:0000256" key="1">
    <source>
        <dbReference type="ARBA" id="ARBA00004496"/>
    </source>
</evidence>
<dbReference type="Gene3D" id="3.40.50.150">
    <property type="entry name" value="Vaccinia Virus protein VP39"/>
    <property type="match status" value="1"/>
</dbReference>
<evidence type="ECO:0000256" key="11">
    <source>
        <dbReference type="RuleBase" id="RU367087"/>
    </source>
</evidence>
<dbReference type="GO" id="GO:0005737">
    <property type="term" value="C:cytoplasm"/>
    <property type="evidence" value="ECO:0007669"/>
    <property type="project" value="UniProtKB-SubCell"/>
</dbReference>
<comment type="subcellular location">
    <subcellularLocation>
        <location evidence="1">Cytoplasm</location>
    </subcellularLocation>
</comment>
<proteinExistence type="inferred from homology"/>
<evidence type="ECO:0000256" key="3">
    <source>
        <dbReference type="ARBA" id="ARBA00022490"/>
    </source>
</evidence>
<protein>
    <recommendedName>
        <fullName evidence="11">RNA methyltransferase</fullName>
        <ecNumber evidence="11">2.1.1.-</ecNumber>
    </recommendedName>
</protein>
<keyword evidence="6 10" id="KW-0949">S-adenosyl-L-methionine</keyword>
<evidence type="ECO:0000313" key="13">
    <source>
        <dbReference type="EMBL" id="NXG07978.1"/>
    </source>
</evidence>
<evidence type="ECO:0000259" key="12">
    <source>
        <dbReference type="PROSITE" id="PS51515"/>
    </source>
</evidence>
<sequence>DPGAAPYGNFPHYSRFHPPESRVRLLPPGLLRAVGTARPLLGIDVGCNSGELSFALFRHLLALPAGSSQRDAPGTGHSLHLLCCDIDPALIQRAQLSCPFPDSMSFSCLDFMDAGAREPLLRSHLRRFGRARFDLGVCLSVTMWIHLRHGDRGLRAFLAILAATCAFLLLEPQPWKCYRAAARRQRRAGTADLEHFRGLTIRGDVVGEIIGILTRECGMELVCCFGNTDWGRNLLLFRA</sequence>
<dbReference type="GO" id="GO:2000632">
    <property type="term" value="P:negative regulation of pre-miRNA processing"/>
    <property type="evidence" value="ECO:0007669"/>
    <property type="project" value="TreeGrafter"/>
</dbReference>
<evidence type="ECO:0000256" key="2">
    <source>
        <dbReference type="ARBA" id="ARBA00008361"/>
    </source>
</evidence>
<dbReference type="InterPro" id="IPR029063">
    <property type="entry name" value="SAM-dependent_MTases_sf"/>
</dbReference>
<gene>
    <name evidence="13" type="primary">Bcdin3d</name>
    <name evidence="13" type="ORF">SAKLUC_R05883</name>
</gene>
<comment type="catalytic activity">
    <reaction evidence="7">
        <text>a 5'-end 5'-phospho-ribonucleoside-RNA + 2 S-adenosyl-L-methionine = a 5'-end (5'-bismethylphospho)-ribonucleoside-RNA + 2 S-adenosyl-L-homocysteine</text>
        <dbReference type="Rhea" id="RHEA:58640"/>
        <dbReference type="Rhea" id="RHEA-COMP:15179"/>
        <dbReference type="Rhea" id="RHEA-COMP:15182"/>
        <dbReference type="ChEBI" id="CHEBI:57856"/>
        <dbReference type="ChEBI" id="CHEBI:59789"/>
        <dbReference type="ChEBI" id="CHEBI:138282"/>
        <dbReference type="ChEBI" id="CHEBI:142777"/>
    </reaction>
</comment>
<comment type="caution">
    <text evidence="13">The sequence shown here is derived from an EMBL/GenBank/DDBJ whole genome shotgun (WGS) entry which is preliminary data.</text>
</comment>
<evidence type="ECO:0000256" key="4">
    <source>
        <dbReference type="ARBA" id="ARBA00022603"/>
    </source>
</evidence>
<dbReference type="InterPro" id="IPR010675">
    <property type="entry name" value="Bin3_C"/>
</dbReference>
<keyword evidence="3" id="KW-0963">Cytoplasm</keyword>
<evidence type="ECO:0000313" key="14">
    <source>
        <dbReference type="Proteomes" id="UP000558958"/>
    </source>
</evidence>
<dbReference type="EC" id="2.1.1.-" evidence="11"/>
<name>A0A7K8YXI3_9PASS</name>
<organism evidence="13 14">
    <name type="scientific">Sakesphorus luctuosus</name>
    <dbReference type="NCBI Taxonomy" id="419690"/>
    <lineage>
        <taxon>Eukaryota</taxon>
        <taxon>Metazoa</taxon>
        <taxon>Chordata</taxon>
        <taxon>Craniata</taxon>
        <taxon>Vertebrata</taxon>
        <taxon>Euteleostomi</taxon>
        <taxon>Archelosauria</taxon>
        <taxon>Archosauria</taxon>
        <taxon>Dinosauria</taxon>
        <taxon>Saurischia</taxon>
        <taxon>Theropoda</taxon>
        <taxon>Coelurosauria</taxon>
        <taxon>Aves</taxon>
        <taxon>Neognathae</taxon>
        <taxon>Neoaves</taxon>
        <taxon>Telluraves</taxon>
        <taxon>Australaves</taxon>
        <taxon>Passeriformes</taxon>
        <taxon>Thamnophilidae</taxon>
        <taxon>Sakesphorus</taxon>
    </lineage>
</organism>
<keyword evidence="5 11" id="KW-0808">Transferase</keyword>
<dbReference type="InterPro" id="IPR039772">
    <property type="entry name" value="Bin3-like"/>
</dbReference>
<comment type="similarity">
    <text evidence="2 11">Belongs to the methyltransferase superfamily.</text>
</comment>
<dbReference type="FunFam" id="3.40.50.150:FF:000138">
    <property type="entry name" value="BCDIN3 domain containing RNA methyltransferase"/>
    <property type="match status" value="1"/>
</dbReference>
<dbReference type="PROSITE" id="PS51515">
    <property type="entry name" value="BIN3_SAM"/>
    <property type="match status" value="1"/>
</dbReference>
<evidence type="ECO:0000256" key="10">
    <source>
        <dbReference type="PROSITE-ProRule" id="PRU00848"/>
    </source>
</evidence>
<feature type="non-terminal residue" evidence="13">
    <location>
        <position position="239"/>
    </location>
</feature>
<feature type="domain" description="Bin3-type SAM" evidence="12">
    <location>
        <begin position="20"/>
        <end position="239"/>
    </location>
</feature>
<reference evidence="13 14" key="1">
    <citation type="submission" date="2019-09" db="EMBL/GenBank/DDBJ databases">
        <title>Bird 10,000 Genomes (B10K) Project - Family phase.</title>
        <authorList>
            <person name="Zhang G."/>
        </authorList>
    </citation>
    <scope>NUCLEOTIDE SEQUENCE [LARGE SCALE GENOMIC DNA]</scope>
    <source>
        <strain evidence="13">B10K-DU-001-06</strain>
        <tissue evidence="13">Muscle</tissue>
    </source>
</reference>
<evidence type="ECO:0000256" key="6">
    <source>
        <dbReference type="ARBA" id="ARBA00022691"/>
    </source>
</evidence>
<dbReference type="Pfam" id="PF06859">
    <property type="entry name" value="Bin3"/>
    <property type="match status" value="1"/>
</dbReference>
<dbReference type="PANTHER" id="PTHR12315">
    <property type="entry name" value="BICOID-INTERACTING PROTEIN RELATED"/>
    <property type="match status" value="1"/>
</dbReference>
<dbReference type="PANTHER" id="PTHR12315:SF1">
    <property type="entry name" value="RNA 5'-MONOPHOSPHATE METHYLTRANSFERASE"/>
    <property type="match status" value="1"/>
</dbReference>
<dbReference type="GO" id="GO:0008173">
    <property type="term" value="F:RNA methyltransferase activity"/>
    <property type="evidence" value="ECO:0007669"/>
    <property type="project" value="UniProtKB-UniRule"/>
</dbReference>
<comment type="function">
    <text evidence="9">O-methyltransferase that specifically monomethylates 5'-monophosphate of cytoplasmic histidyl tRNA (tRNA(His)), acting as a capping enzyme by protecting tRNA(His) from cleavage by DICER1. Also able, with less efficiently, to methylate the 5' monophosphate of a subset of pre-miRNAs, acting as a negative regulator of miRNA processing. The 5' monophosphate of pre-miRNAs is recognized by DICER1 and is required for pre-miRNAs processing: methylation at this position reduces the processing of pre-miRNAs by DICER1. Was also reported to mediate dimethylation of pre-miR-145; however dimethylation cannot be reproduced by another group which observes a monomethylation of pre-miR-145.</text>
</comment>
<dbReference type="InterPro" id="IPR024160">
    <property type="entry name" value="BIN3_SAM-bd_dom"/>
</dbReference>
<dbReference type="AlphaFoldDB" id="A0A7K8YXI3"/>
<dbReference type="EMBL" id="VWZD01008922">
    <property type="protein sequence ID" value="NXG07978.1"/>
    <property type="molecule type" value="Genomic_DNA"/>
</dbReference>
<dbReference type="GO" id="GO:0032259">
    <property type="term" value="P:methylation"/>
    <property type="evidence" value="ECO:0007669"/>
    <property type="project" value="UniProtKB-KW"/>
</dbReference>
<evidence type="ECO:0000256" key="7">
    <source>
        <dbReference type="ARBA" id="ARBA00044650"/>
    </source>
</evidence>
<accession>A0A7K8YXI3</accession>
<feature type="non-terminal residue" evidence="13">
    <location>
        <position position="1"/>
    </location>
</feature>
<comment type="catalytic activity">
    <reaction evidence="8">
        <text>a 5'-end 5'-phospho-ribonucleoside-RNA + S-adenosyl-L-methionine = a 5'-end (5'-methylphospho)-ribonucleoside-RNA + S-adenosyl-L-homocysteine</text>
        <dbReference type="Rhea" id="RHEA:58656"/>
        <dbReference type="Rhea" id="RHEA-COMP:15179"/>
        <dbReference type="Rhea" id="RHEA-COMP:15181"/>
        <dbReference type="ChEBI" id="CHEBI:57856"/>
        <dbReference type="ChEBI" id="CHEBI:59789"/>
        <dbReference type="ChEBI" id="CHEBI:138282"/>
        <dbReference type="ChEBI" id="CHEBI:142776"/>
    </reaction>
</comment>
<keyword evidence="4 11" id="KW-0489">Methyltransferase</keyword>
<evidence type="ECO:0000256" key="9">
    <source>
        <dbReference type="ARBA" id="ARBA00045273"/>
    </source>
</evidence>